<evidence type="ECO:0000313" key="3">
    <source>
        <dbReference type="Proteomes" id="UP000054893"/>
    </source>
</evidence>
<gene>
    <name evidence="2" type="ORF">AWB64_03471</name>
</gene>
<dbReference type="InterPro" id="IPR018028">
    <property type="entry name" value="Catalase"/>
</dbReference>
<dbReference type="Gene3D" id="2.40.180.10">
    <property type="entry name" value="Catalase core domain"/>
    <property type="match status" value="1"/>
</dbReference>
<dbReference type="PANTHER" id="PTHR36195:SF4">
    <property type="entry name" value="DOMAIN PROTEIN, PUTATIVE (AFU_ORTHOLOGUE AFUA_5G01990)-RELATED"/>
    <property type="match status" value="1"/>
</dbReference>
<organism evidence="2 3">
    <name type="scientific">Caballeronia sordidicola</name>
    <name type="common">Burkholderia sordidicola</name>
    <dbReference type="NCBI Taxonomy" id="196367"/>
    <lineage>
        <taxon>Bacteria</taxon>
        <taxon>Pseudomonadati</taxon>
        <taxon>Pseudomonadota</taxon>
        <taxon>Betaproteobacteria</taxon>
        <taxon>Burkholderiales</taxon>
        <taxon>Burkholderiaceae</taxon>
        <taxon>Caballeronia</taxon>
    </lineage>
</organism>
<proteinExistence type="predicted"/>
<dbReference type="GO" id="GO:0020037">
    <property type="term" value="F:heme binding"/>
    <property type="evidence" value="ECO:0007669"/>
    <property type="project" value="InterPro"/>
</dbReference>
<dbReference type="RefSeq" id="WP_060856617.1">
    <property type="nucleotide sequence ID" value="NZ_FCOC02000010.1"/>
</dbReference>
<dbReference type="InterPro" id="IPR020835">
    <property type="entry name" value="Catalase_sf"/>
</dbReference>
<evidence type="ECO:0000256" key="1">
    <source>
        <dbReference type="ARBA" id="ARBA00002974"/>
    </source>
</evidence>
<dbReference type="GO" id="GO:0004096">
    <property type="term" value="F:catalase activity"/>
    <property type="evidence" value="ECO:0007669"/>
    <property type="project" value="InterPro"/>
</dbReference>
<dbReference type="GO" id="GO:0006979">
    <property type="term" value="P:response to oxidative stress"/>
    <property type="evidence" value="ECO:0007669"/>
    <property type="project" value="InterPro"/>
</dbReference>
<dbReference type="OrthoDB" id="336698at2"/>
<dbReference type="CDD" id="cd08152">
    <property type="entry name" value="y4iL_like"/>
    <property type="match status" value="1"/>
</dbReference>
<dbReference type="EMBL" id="FCOC02000010">
    <property type="protein sequence ID" value="SAL35220.1"/>
    <property type="molecule type" value="Genomic_DNA"/>
</dbReference>
<dbReference type="Proteomes" id="UP000054893">
    <property type="component" value="Unassembled WGS sequence"/>
</dbReference>
<evidence type="ECO:0000313" key="2">
    <source>
        <dbReference type="EMBL" id="SAL35220.1"/>
    </source>
</evidence>
<dbReference type="SUPFAM" id="SSF56634">
    <property type="entry name" value="Heme-dependent catalase-like"/>
    <property type="match status" value="1"/>
</dbReference>
<sequence length="368" mass="39245">MSTPLAVRPILFDSTFEQIPADEGETTEELVKTLRGIIETTSADYGHAVRSVHAKSHGLLQGELTVPEGLPPELAQGAFAKAGTFPVVMRFSTNPGDILDDKVSTPRGLAIKIIGVEGERLPGAEGQSTQDFVMQNAFAFTAATPKAFLTTLKALAKTTDKAPGVKQALSAVLRGTEAAVEALGGESGTLKSLGGHPKTNLLGETYTTVVPLLYGSYYGKIAVVPVSPELVALKDAPVDLDDKPNGLREAVNTFFATTGGEWEVRVQLATDIGKMPVEDASKQWSEEESPFVPVARIRVAPQPAWTDARSAAVDDGLAFSPWHGLSAHRPIGGVQRSRKPAYEMSSDFRGKFNGCPMHEPSSLDRLPE</sequence>
<reference evidence="2 3" key="1">
    <citation type="submission" date="2016-01" db="EMBL/GenBank/DDBJ databases">
        <authorList>
            <person name="Oliw E.H."/>
        </authorList>
    </citation>
    <scope>NUCLEOTIDE SEQUENCE [LARGE SCALE GENOMIC DNA]</scope>
    <source>
        <strain evidence="2">LMG 22029</strain>
    </source>
</reference>
<comment type="function">
    <text evidence="1">Decomposes hydrogen peroxide into water and oxygen; serves to protect cells from the toxic effects of hydrogen peroxide.</text>
</comment>
<dbReference type="PANTHER" id="PTHR36195">
    <property type="entry name" value="DOMAIN PROTEIN, PUTATIVE (AFU_ORTHOLOGUE AFUA_5G01990)-RELATED-RELATED"/>
    <property type="match status" value="1"/>
</dbReference>
<protein>
    <submittedName>
        <fullName evidence="2">Catalase</fullName>
    </submittedName>
</protein>
<accession>A0A158GUQ4</accession>
<dbReference type="AlphaFoldDB" id="A0A158GUQ4"/>
<dbReference type="PROSITE" id="PS51402">
    <property type="entry name" value="CATALASE_3"/>
    <property type="match status" value="1"/>
</dbReference>
<name>A0A158GUQ4_CABSO</name>